<reference evidence="2" key="1">
    <citation type="journal article" date="2017" name="Proc. Natl. Acad. Sci. U.S.A.">
        <title>Simulation of Deepwater Horizon oil plume reveals substrate specialization within a complex community of hydrocarbon-degraders.</title>
        <authorList>
            <person name="Hu P."/>
            <person name="Dubinsky E.A."/>
            <person name="Probst A.J."/>
            <person name="Wang J."/>
            <person name="Sieber C.M.K."/>
            <person name="Tom L.M."/>
            <person name="Gardinali P."/>
            <person name="Banfield J.F."/>
            <person name="Atlas R.M."/>
            <person name="Andersen G.L."/>
        </authorList>
    </citation>
    <scope>NUCLEOTIDE SEQUENCE [LARGE SCALE GENOMIC DNA]</scope>
</reference>
<dbReference type="AlphaFoldDB" id="A0A1Y5F167"/>
<dbReference type="Proteomes" id="UP000196531">
    <property type="component" value="Unassembled WGS sequence"/>
</dbReference>
<protein>
    <recommendedName>
        <fullName evidence="3">Lipoprotein</fullName>
    </recommendedName>
</protein>
<dbReference type="PROSITE" id="PS51257">
    <property type="entry name" value="PROKAR_LIPOPROTEIN"/>
    <property type="match status" value="1"/>
</dbReference>
<evidence type="ECO:0000313" key="1">
    <source>
        <dbReference type="EMBL" id="OUR92884.1"/>
    </source>
</evidence>
<dbReference type="EMBL" id="MAAO01000016">
    <property type="protein sequence ID" value="OUR92884.1"/>
    <property type="molecule type" value="Genomic_DNA"/>
</dbReference>
<sequence>MFKRLFMPKLLIVLLALVLSGCFKEKGAEETLRSFVEERFKGNLDHNEIGEYLSGTLKSSIMAMNETEFTNYSDLSKYKKKKFKITHSNCSVEKCFITYLISYDQFRDSKKSFRVDNKKIAEMVKLEESWKIENVTNVKTYIESKEALDI</sequence>
<evidence type="ECO:0008006" key="3">
    <source>
        <dbReference type="Google" id="ProtNLM"/>
    </source>
</evidence>
<accession>A0A1Y5F167</accession>
<organism evidence="1 2">
    <name type="scientific">Halobacteriovorax marinus</name>
    <dbReference type="NCBI Taxonomy" id="97084"/>
    <lineage>
        <taxon>Bacteria</taxon>
        <taxon>Pseudomonadati</taxon>
        <taxon>Bdellovibrionota</taxon>
        <taxon>Bacteriovoracia</taxon>
        <taxon>Bacteriovoracales</taxon>
        <taxon>Halobacteriovoraceae</taxon>
        <taxon>Halobacteriovorax</taxon>
    </lineage>
</organism>
<evidence type="ECO:0000313" key="2">
    <source>
        <dbReference type="Proteomes" id="UP000196531"/>
    </source>
</evidence>
<proteinExistence type="predicted"/>
<comment type="caution">
    <text evidence="1">The sequence shown here is derived from an EMBL/GenBank/DDBJ whole genome shotgun (WGS) entry which is preliminary data.</text>
</comment>
<gene>
    <name evidence="1" type="ORF">A9Q84_20445</name>
</gene>
<name>A0A1Y5F167_9BACT</name>